<evidence type="ECO:0000256" key="2">
    <source>
        <dbReference type="ARBA" id="ARBA00022729"/>
    </source>
</evidence>
<sequence>MRPRRVHRGFRLAIGLAASVALAAQYGRAATVPAAGKVDARVRVVAYNPADVISLQGYVGYQIHLQFAEGEEFVNLGSGDNGAFDIGAERNHFFIKPKEARAATNFTVLTNRRTYHFDYTVSSITPVGAATRRMVYSIRFTYPEDEARKAAEDQERRRAEARMSEGATDRPRNSDYWFCGNDSLKPVSAHDDGAQTRLRFHARSDFPAMFVQNDDGSESLLNFNVDADEVVIHRVAHRIVLRRGGLVGCVINRSFVGGGARTPTNTSATGVRRITAGEGP</sequence>
<reference evidence="6 7" key="2">
    <citation type="submission" date="2018-12" db="EMBL/GenBank/DDBJ databases">
        <title>The genome sequences of strain 502.</title>
        <authorList>
            <person name="Gao J."/>
            <person name="Sun J."/>
        </authorList>
    </citation>
    <scope>NUCLEOTIDE SEQUENCE [LARGE SCALE GENOMIC DNA]</scope>
    <source>
        <strain evidence="6 7">502</strain>
    </source>
</reference>
<name>A0A3P3EL51_9BURK</name>
<dbReference type="InterPro" id="IPR033645">
    <property type="entry name" value="VirB9/CagX/TrbG_C"/>
</dbReference>
<evidence type="ECO:0000313" key="5">
    <source>
        <dbReference type="EMBL" id="RRH86806.1"/>
    </source>
</evidence>
<comment type="similarity">
    <text evidence="1">Belongs to the TrbG/VirB9 family.</text>
</comment>
<feature type="chain" id="PRO_5018268544" evidence="4">
    <location>
        <begin position="24"/>
        <end position="280"/>
    </location>
</feature>
<dbReference type="EMBL" id="RQXU01000011">
    <property type="protein sequence ID" value="RRH86806.1"/>
    <property type="molecule type" value="Genomic_DNA"/>
</dbReference>
<gene>
    <name evidence="5" type="ORF">EH244_19570</name>
    <name evidence="6" type="ORF">EJO66_20595</name>
</gene>
<feature type="signal peptide" evidence="4">
    <location>
        <begin position="1"/>
        <end position="23"/>
    </location>
</feature>
<dbReference type="Pfam" id="PF03524">
    <property type="entry name" value="CagX"/>
    <property type="match status" value="1"/>
</dbReference>
<evidence type="ECO:0000313" key="7">
    <source>
        <dbReference type="Proteomes" id="UP000271137"/>
    </source>
</evidence>
<dbReference type="InterPro" id="IPR038161">
    <property type="entry name" value="VirB9/CagX/TrbG_C_sf"/>
</dbReference>
<evidence type="ECO:0000256" key="1">
    <source>
        <dbReference type="ARBA" id="ARBA00006135"/>
    </source>
</evidence>
<feature type="region of interest" description="Disordered" evidence="3">
    <location>
        <begin position="147"/>
        <end position="169"/>
    </location>
</feature>
<proteinExistence type="inferred from homology"/>
<accession>A0A3P3EL51</accession>
<dbReference type="EMBL" id="RXFQ01000012">
    <property type="protein sequence ID" value="RSZ32851.1"/>
    <property type="molecule type" value="Genomic_DNA"/>
</dbReference>
<dbReference type="InterPro" id="IPR010258">
    <property type="entry name" value="Conjugal_tfr_TrbG/VirB9/CagX"/>
</dbReference>
<dbReference type="Gene3D" id="2.60.40.2500">
    <property type="match status" value="1"/>
</dbReference>
<evidence type="ECO:0000313" key="8">
    <source>
        <dbReference type="Proteomes" id="UP000271590"/>
    </source>
</evidence>
<dbReference type="RefSeq" id="WP_124960023.1">
    <property type="nucleotide sequence ID" value="NZ_RQXU01000011.1"/>
</dbReference>
<comment type="caution">
    <text evidence="5">The sequence shown here is derived from an EMBL/GenBank/DDBJ whole genome shotgun (WGS) entry which is preliminary data.</text>
</comment>
<evidence type="ECO:0000256" key="4">
    <source>
        <dbReference type="SAM" id="SignalP"/>
    </source>
</evidence>
<dbReference type="CDD" id="cd06911">
    <property type="entry name" value="VirB9_CagX_TrbG"/>
    <property type="match status" value="1"/>
</dbReference>
<keyword evidence="2 4" id="KW-0732">Signal</keyword>
<evidence type="ECO:0000256" key="3">
    <source>
        <dbReference type="SAM" id="MobiDB-lite"/>
    </source>
</evidence>
<dbReference type="Proteomes" id="UP000271137">
    <property type="component" value="Unassembled WGS sequence"/>
</dbReference>
<reference evidence="5 8" key="1">
    <citation type="submission" date="2018-11" db="EMBL/GenBank/DDBJ databases">
        <title>The genome of Variovorax sp T529.</title>
        <authorList>
            <person name="Gao J."/>
        </authorList>
    </citation>
    <scope>NUCLEOTIDE SEQUENCE [LARGE SCALE GENOMIC DNA]</scope>
    <source>
        <strain evidence="5 8">T529</strain>
    </source>
</reference>
<dbReference type="Proteomes" id="UP000271590">
    <property type="component" value="Unassembled WGS sequence"/>
</dbReference>
<dbReference type="AlphaFoldDB" id="A0A3P3EL51"/>
<protein>
    <submittedName>
        <fullName evidence="5">Conjugal transfer protein TrbG</fullName>
    </submittedName>
</protein>
<organism evidence="5 8">
    <name type="scientific">Variovorax beijingensis</name>
    <dbReference type="NCBI Taxonomy" id="2496117"/>
    <lineage>
        <taxon>Bacteria</taxon>
        <taxon>Pseudomonadati</taxon>
        <taxon>Pseudomonadota</taxon>
        <taxon>Betaproteobacteria</taxon>
        <taxon>Burkholderiales</taxon>
        <taxon>Comamonadaceae</taxon>
        <taxon>Variovorax</taxon>
    </lineage>
</organism>
<evidence type="ECO:0000313" key="6">
    <source>
        <dbReference type="EMBL" id="RSZ32851.1"/>
    </source>
</evidence>
<keyword evidence="7" id="KW-1185">Reference proteome</keyword>